<feature type="compositionally biased region" description="Basic residues" evidence="1">
    <location>
        <begin position="80"/>
        <end position="90"/>
    </location>
</feature>
<feature type="compositionally biased region" description="Low complexity" evidence="1">
    <location>
        <begin position="632"/>
        <end position="644"/>
    </location>
</feature>
<organism evidence="2 3">
    <name type="scientific">Polyporus arcularius HHB13444</name>
    <dbReference type="NCBI Taxonomy" id="1314778"/>
    <lineage>
        <taxon>Eukaryota</taxon>
        <taxon>Fungi</taxon>
        <taxon>Dikarya</taxon>
        <taxon>Basidiomycota</taxon>
        <taxon>Agaricomycotina</taxon>
        <taxon>Agaricomycetes</taxon>
        <taxon>Polyporales</taxon>
        <taxon>Polyporaceae</taxon>
        <taxon>Polyporus</taxon>
    </lineage>
</organism>
<reference evidence="2 3" key="1">
    <citation type="journal article" date="2019" name="Nat. Ecol. Evol.">
        <title>Megaphylogeny resolves global patterns of mushroom evolution.</title>
        <authorList>
            <person name="Varga T."/>
            <person name="Krizsan K."/>
            <person name="Foldi C."/>
            <person name="Dima B."/>
            <person name="Sanchez-Garcia M."/>
            <person name="Sanchez-Ramirez S."/>
            <person name="Szollosi G.J."/>
            <person name="Szarkandi J.G."/>
            <person name="Papp V."/>
            <person name="Albert L."/>
            <person name="Andreopoulos W."/>
            <person name="Angelini C."/>
            <person name="Antonin V."/>
            <person name="Barry K.W."/>
            <person name="Bougher N.L."/>
            <person name="Buchanan P."/>
            <person name="Buyck B."/>
            <person name="Bense V."/>
            <person name="Catcheside P."/>
            <person name="Chovatia M."/>
            <person name="Cooper J."/>
            <person name="Damon W."/>
            <person name="Desjardin D."/>
            <person name="Finy P."/>
            <person name="Geml J."/>
            <person name="Haridas S."/>
            <person name="Hughes K."/>
            <person name="Justo A."/>
            <person name="Karasinski D."/>
            <person name="Kautmanova I."/>
            <person name="Kiss B."/>
            <person name="Kocsube S."/>
            <person name="Kotiranta H."/>
            <person name="LaButti K.M."/>
            <person name="Lechner B.E."/>
            <person name="Liimatainen K."/>
            <person name="Lipzen A."/>
            <person name="Lukacs Z."/>
            <person name="Mihaltcheva S."/>
            <person name="Morgado L.N."/>
            <person name="Niskanen T."/>
            <person name="Noordeloos M.E."/>
            <person name="Ohm R.A."/>
            <person name="Ortiz-Santana B."/>
            <person name="Ovrebo C."/>
            <person name="Racz N."/>
            <person name="Riley R."/>
            <person name="Savchenko A."/>
            <person name="Shiryaev A."/>
            <person name="Soop K."/>
            <person name="Spirin V."/>
            <person name="Szebenyi C."/>
            <person name="Tomsovsky M."/>
            <person name="Tulloss R.E."/>
            <person name="Uehling J."/>
            <person name="Grigoriev I.V."/>
            <person name="Vagvolgyi C."/>
            <person name="Papp T."/>
            <person name="Martin F.M."/>
            <person name="Miettinen O."/>
            <person name="Hibbett D.S."/>
            <person name="Nagy L.G."/>
        </authorList>
    </citation>
    <scope>NUCLEOTIDE SEQUENCE [LARGE SCALE GENOMIC DNA]</scope>
    <source>
        <strain evidence="2 3">HHB13444</strain>
    </source>
</reference>
<sequence length="707" mass="74828">MATLLLHTYAPAPRQGILLNPSPAASPAYHPASLPALVPSNSSLSSSASSSAPGDVSDYFSSSSSPSPGPSHSSPAPRNAHLHPNPKPRHGSNPGTVRRIRFAPLPEPRRDEDEDFPAVFLDDDEAGPSTTGDHIFAMSSALAAAVNCPLPESVPSSPCATRRGLPTTDALGLDPSSADSSDPGMQQSQPSGPSDVGQEWDMASQSTALPPLSLSLSVPESPRKSGKLSKMLKPFFSRSHNASTKSPLARTFSREETASMNGEAQRGRSSSFLSASSRNSSVSRDASLTRERRDSDFGAPLHRWTSEGGPNSVLPVSKKKRHMLFGGGSSSGGVPLGRTQSLTSLSGKDDKKSKAQHPVVVTNGGRKQQRMLNGRVYGARRKPNANPFANVRTDEPEFVEWGYGGMGSVKNTSGQNSMWSRVQAGDDAAGLARKTADEDDGSGTAWVKRRREQRERERKEREAREKAEAEAKAKAKAQEAGAATAAQEGAADVAAPAEEKKDDGEAAKQETEDAPADPSAIPLPASAPGTPLAPDTPKLEHITQAITIPANSHSHHRHHLSHSHSHSHHHHGHQHTLSMPFVERRESADAAHAMPVSSPSNVVSEESTPVSAGALLRTESEGALEAVERESVSSSGASAMSSTSDDADEEESPKETEGGFGHEEDDEEEEEELERSRLTALGAGVEKIARHHKDKEDQAAVGTPAAE</sequence>
<feature type="compositionally biased region" description="Polar residues" evidence="1">
    <location>
        <begin position="177"/>
        <end position="192"/>
    </location>
</feature>
<gene>
    <name evidence="2" type="ORF">K466DRAFT_590217</name>
</gene>
<feature type="compositionally biased region" description="Polar residues" evidence="1">
    <location>
        <begin position="409"/>
        <end position="420"/>
    </location>
</feature>
<keyword evidence="3" id="KW-1185">Reference proteome</keyword>
<feature type="compositionally biased region" description="Basic and acidic residues" evidence="1">
    <location>
        <begin position="653"/>
        <end position="662"/>
    </location>
</feature>
<feature type="region of interest" description="Disordered" evidence="1">
    <location>
        <begin position="1"/>
        <end position="132"/>
    </location>
</feature>
<dbReference type="EMBL" id="ML211443">
    <property type="protein sequence ID" value="TFK82867.1"/>
    <property type="molecule type" value="Genomic_DNA"/>
</dbReference>
<evidence type="ECO:0000313" key="3">
    <source>
        <dbReference type="Proteomes" id="UP000308197"/>
    </source>
</evidence>
<feature type="compositionally biased region" description="Acidic residues" evidence="1">
    <location>
        <begin position="663"/>
        <end position="673"/>
    </location>
</feature>
<dbReference type="STRING" id="1314778.A0A5C3P1Z7"/>
<feature type="region of interest" description="Disordered" evidence="1">
    <location>
        <begin position="153"/>
        <end position="391"/>
    </location>
</feature>
<proteinExistence type="predicted"/>
<feature type="compositionally biased region" description="Low complexity" evidence="1">
    <location>
        <begin position="61"/>
        <end position="77"/>
    </location>
</feature>
<evidence type="ECO:0000313" key="2">
    <source>
        <dbReference type="EMBL" id="TFK82867.1"/>
    </source>
</evidence>
<feature type="compositionally biased region" description="Low complexity" evidence="1">
    <location>
        <begin position="478"/>
        <end position="496"/>
    </location>
</feature>
<accession>A0A5C3P1Z7</accession>
<dbReference type="Proteomes" id="UP000308197">
    <property type="component" value="Unassembled WGS sequence"/>
</dbReference>
<feature type="compositionally biased region" description="Low complexity" evidence="1">
    <location>
        <begin position="21"/>
        <end position="53"/>
    </location>
</feature>
<dbReference type="InParanoid" id="A0A5C3P1Z7"/>
<feature type="compositionally biased region" description="Basic residues" evidence="1">
    <location>
        <begin position="553"/>
        <end position="574"/>
    </location>
</feature>
<feature type="compositionally biased region" description="Basic and acidic residues" evidence="1">
    <location>
        <begin position="287"/>
        <end position="296"/>
    </location>
</feature>
<feature type="compositionally biased region" description="Basic and acidic residues" evidence="1">
    <location>
        <begin position="452"/>
        <end position="477"/>
    </location>
</feature>
<feature type="compositionally biased region" description="Basic and acidic residues" evidence="1">
    <location>
        <begin position="497"/>
        <end position="511"/>
    </location>
</feature>
<feature type="compositionally biased region" description="Low complexity" evidence="1">
    <location>
        <begin position="595"/>
        <end position="611"/>
    </location>
</feature>
<protein>
    <submittedName>
        <fullName evidence="2">Uncharacterized protein</fullName>
    </submittedName>
</protein>
<name>A0A5C3P1Z7_9APHY</name>
<evidence type="ECO:0000256" key="1">
    <source>
        <dbReference type="SAM" id="MobiDB-lite"/>
    </source>
</evidence>
<feature type="compositionally biased region" description="Acidic residues" evidence="1">
    <location>
        <begin position="112"/>
        <end position="126"/>
    </location>
</feature>
<feature type="compositionally biased region" description="Low complexity" evidence="1">
    <location>
        <begin position="209"/>
        <end position="220"/>
    </location>
</feature>
<dbReference type="AlphaFoldDB" id="A0A5C3P1Z7"/>
<feature type="region of interest" description="Disordered" evidence="1">
    <location>
        <begin position="408"/>
        <end position="707"/>
    </location>
</feature>
<feature type="compositionally biased region" description="Gly residues" evidence="1">
    <location>
        <begin position="325"/>
        <end position="335"/>
    </location>
</feature>
<feature type="compositionally biased region" description="Low complexity" evidence="1">
    <location>
        <begin position="267"/>
        <end position="286"/>
    </location>
</feature>